<dbReference type="PROSITE" id="PS51670">
    <property type="entry name" value="SHKT"/>
    <property type="match status" value="1"/>
</dbReference>
<proteinExistence type="predicted"/>
<keyword evidence="1" id="KW-1015">Disulfide bond</keyword>
<evidence type="ECO:0000256" key="1">
    <source>
        <dbReference type="PROSITE-ProRule" id="PRU01005"/>
    </source>
</evidence>
<feature type="domain" description="ShKT" evidence="2">
    <location>
        <begin position="1"/>
        <end position="19"/>
    </location>
</feature>
<evidence type="ECO:0000313" key="4">
    <source>
        <dbReference type="Proteomes" id="UP001497623"/>
    </source>
</evidence>
<gene>
    <name evidence="3" type="ORF">MNOR_LOCUS25931</name>
</gene>
<comment type="caution">
    <text evidence="1">Lacks conserved residue(s) required for the propagation of feature annotation.</text>
</comment>
<organism evidence="3 4">
    <name type="scientific">Meganyctiphanes norvegica</name>
    <name type="common">Northern krill</name>
    <name type="synonym">Thysanopoda norvegica</name>
    <dbReference type="NCBI Taxonomy" id="48144"/>
    <lineage>
        <taxon>Eukaryota</taxon>
        <taxon>Metazoa</taxon>
        <taxon>Ecdysozoa</taxon>
        <taxon>Arthropoda</taxon>
        <taxon>Crustacea</taxon>
        <taxon>Multicrustacea</taxon>
        <taxon>Malacostraca</taxon>
        <taxon>Eumalacostraca</taxon>
        <taxon>Eucarida</taxon>
        <taxon>Euphausiacea</taxon>
        <taxon>Euphausiidae</taxon>
        <taxon>Meganyctiphanes</taxon>
    </lineage>
</organism>
<sequence length="113" mass="12467">LDCGDAFVQKMCRKTCGLCSPAPSGRAVSLMTGDEACQFKRMEICAEKHNILDQDADTPHGTLCALKATYFDCIQFSREHLTCLEGFTISGDIDWLRRQIQRVLLPPGPSCLG</sequence>
<evidence type="ECO:0000313" key="3">
    <source>
        <dbReference type="EMBL" id="CAL4127849.1"/>
    </source>
</evidence>
<dbReference type="InterPro" id="IPR003582">
    <property type="entry name" value="ShKT_dom"/>
</dbReference>
<protein>
    <recommendedName>
        <fullName evidence="2">ShKT domain-containing protein</fullName>
    </recommendedName>
</protein>
<name>A0AAV2RMN5_MEGNR</name>
<dbReference type="EMBL" id="CAXKWB010025295">
    <property type="protein sequence ID" value="CAL4127849.1"/>
    <property type="molecule type" value="Genomic_DNA"/>
</dbReference>
<feature type="disulfide bond" evidence="1">
    <location>
        <begin position="3"/>
        <end position="16"/>
    </location>
</feature>
<dbReference type="Proteomes" id="UP001497623">
    <property type="component" value="Unassembled WGS sequence"/>
</dbReference>
<evidence type="ECO:0000259" key="2">
    <source>
        <dbReference type="PROSITE" id="PS51670"/>
    </source>
</evidence>
<comment type="caution">
    <text evidence="3">The sequence shown here is derived from an EMBL/GenBank/DDBJ whole genome shotgun (WGS) entry which is preliminary data.</text>
</comment>
<dbReference type="AlphaFoldDB" id="A0AAV2RMN5"/>
<accession>A0AAV2RMN5</accession>
<keyword evidence="4" id="KW-1185">Reference proteome</keyword>
<feature type="non-terminal residue" evidence="3">
    <location>
        <position position="1"/>
    </location>
</feature>
<reference evidence="3 4" key="1">
    <citation type="submission" date="2024-05" db="EMBL/GenBank/DDBJ databases">
        <authorList>
            <person name="Wallberg A."/>
        </authorList>
    </citation>
    <scope>NUCLEOTIDE SEQUENCE [LARGE SCALE GENOMIC DNA]</scope>
</reference>